<gene>
    <name evidence="1" type="ORF">ElyMa_004043700</name>
</gene>
<dbReference type="AlphaFoldDB" id="A0AAV4G474"/>
<protein>
    <recommendedName>
        <fullName evidence="3">Reverse transcriptase domain-containing protein</fullName>
    </recommendedName>
</protein>
<evidence type="ECO:0008006" key="3">
    <source>
        <dbReference type="Google" id="ProtNLM"/>
    </source>
</evidence>
<sequence length="129" mass="14245">MELGSGQNYLYVSSSAFRLLSRAPSRSSCGTRTGNDPNLNTLVHQRTDLGDFIDEGWRKFREPAGGDQKVERVARPVHRYEVRIHEPGPLTDAQVTRGNRRSAQSFDGGIAQAVPVASFHTFCDALAIE</sequence>
<proteinExistence type="predicted"/>
<accession>A0AAV4G474</accession>
<evidence type="ECO:0000313" key="1">
    <source>
        <dbReference type="EMBL" id="GFR80353.1"/>
    </source>
</evidence>
<evidence type="ECO:0000313" key="2">
    <source>
        <dbReference type="Proteomes" id="UP000762676"/>
    </source>
</evidence>
<dbReference type="Proteomes" id="UP000762676">
    <property type="component" value="Unassembled WGS sequence"/>
</dbReference>
<organism evidence="1 2">
    <name type="scientific">Elysia marginata</name>
    <dbReference type="NCBI Taxonomy" id="1093978"/>
    <lineage>
        <taxon>Eukaryota</taxon>
        <taxon>Metazoa</taxon>
        <taxon>Spiralia</taxon>
        <taxon>Lophotrochozoa</taxon>
        <taxon>Mollusca</taxon>
        <taxon>Gastropoda</taxon>
        <taxon>Heterobranchia</taxon>
        <taxon>Euthyneura</taxon>
        <taxon>Panpulmonata</taxon>
        <taxon>Sacoglossa</taxon>
        <taxon>Placobranchoidea</taxon>
        <taxon>Plakobranchidae</taxon>
        <taxon>Elysia</taxon>
    </lineage>
</organism>
<keyword evidence="2" id="KW-1185">Reference proteome</keyword>
<comment type="caution">
    <text evidence="1">The sequence shown here is derived from an EMBL/GenBank/DDBJ whole genome shotgun (WGS) entry which is preliminary data.</text>
</comment>
<name>A0AAV4G474_9GAST</name>
<reference evidence="1 2" key="1">
    <citation type="journal article" date="2021" name="Elife">
        <title>Chloroplast acquisition without the gene transfer in kleptoplastic sea slugs, Plakobranchus ocellatus.</title>
        <authorList>
            <person name="Maeda T."/>
            <person name="Takahashi S."/>
            <person name="Yoshida T."/>
            <person name="Shimamura S."/>
            <person name="Takaki Y."/>
            <person name="Nagai Y."/>
            <person name="Toyoda A."/>
            <person name="Suzuki Y."/>
            <person name="Arimoto A."/>
            <person name="Ishii H."/>
            <person name="Satoh N."/>
            <person name="Nishiyama T."/>
            <person name="Hasebe M."/>
            <person name="Maruyama T."/>
            <person name="Minagawa J."/>
            <person name="Obokata J."/>
            <person name="Shigenobu S."/>
        </authorList>
    </citation>
    <scope>NUCLEOTIDE SEQUENCE [LARGE SCALE GENOMIC DNA]</scope>
</reference>
<dbReference type="EMBL" id="BMAT01008214">
    <property type="protein sequence ID" value="GFR80353.1"/>
    <property type="molecule type" value="Genomic_DNA"/>
</dbReference>